<reference evidence="1 2" key="1">
    <citation type="submission" date="2023-02" db="EMBL/GenBank/DDBJ databases">
        <title>Genome sequence of Lentisphaera profundi SAORIC-696.</title>
        <authorList>
            <person name="Kim e."/>
            <person name="Cho J.-C."/>
            <person name="Choi A."/>
            <person name="Kang I."/>
        </authorList>
    </citation>
    <scope>NUCLEOTIDE SEQUENCE [LARGE SCALE GENOMIC DNA]</scope>
    <source>
        <strain evidence="1 2">SAORIC-696</strain>
    </source>
</reference>
<dbReference type="EMBL" id="CP117811">
    <property type="protein sequence ID" value="WDE97311.1"/>
    <property type="molecule type" value="Genomic_DNA"/>
</dbReference>
<protein>
    <submittedName>
        <fullName evidence="1">Uncharacterized protein</fullName>
    </submittedName>
</protein>
<keyword evidence="2" id="KW-1185">Reference proteome</keyword>
<dbReference type="RefSeq" id="WP_274151625.1">
    <property type="nucleotide sequence ID" value="NZ_CP117811.1"/>
</dbReference>
<evidence type="ECO:0000313" key="2">
    <source>
        <dbReference type="Proteomes" id="UP001214250"/>
    </source>
</evidence>
<evidence type="ECO:0000313" key="1">
    <source>
        <dbReference type="EMBL" id="WDE97311.1"/>
    </source>
</evidence>
<gene>
    <name evidence="1" type="ORF">PQO03_05010</name>
</gene>
<proteinExistence type="predicted"/>
<organism evidence="1 2">
    <name type="scientific">Lentisphaera profundi</name>
    <dbReference type="NCBI Taxonomy" id="1658616"/>
    <lineage>
        <taxon>Bacteria</taxon>
        <taxon>Pseudomonadati</taxon>
        <taxon>Lentisphaerota</taxon>
        <taxon>Lentisphaeria</taxon>
        <taxon>Lentisphaerales</taxon>
        <taxon>Lentisphaeraceae</taxon>
        <taxon>Lentisphaera</taxon>
    </lineage>
</organism>
<name>A0ABY7VSX6_9BACT</name>
<accession>A0ABY7VSX6</accession>
<sequence length="56" mass="5765">MDRRQFFKAQIAGTAILASSGLVFKADAKNLPTPSAESPDMLDVDVLVVGGGSASL</sequence>
<dbReference type="Proteomes" id="UP001214250">
    <property type="component" value="Chromosome 1"/>
</dbReference>